<evidence type="ECO:0000313" key="4">
    <source>
        <dbReference type="Proteomes" id="UP001163096"/>
    </source>
</evidence>
<evidence type="ECO:0000256" key="2">
    <source>
        <dbReference type="SAM" id="Phobius"/>
    </source>
</evidence>
<dbReference type="Proteomes" id="UP001163096">
    <property type="component" value="Chromosome"/>
</dbReference>
<feature type="region of interest" description="Disordered" evidence="1">
    <location>
        <begin position="108"/>
        <end position="129"/>
    </location>
</feature>
<protein>
    <submittedName>
        <fullName evidence="3">Uncharacterized protein</fullName>
    </submittedName>
</protein>
<evidence type="ECO:0000256" key="1">
    <source>
        <dbReference type="SAM" id="MobiDB-lite"/>
    </source>
</evidence>
<dbReference type="RefSeq" id="WP_268187720.1">
    <property type="nucleotide sequence ID" value="NZ_CP113361.1"/>
</dbReference>
<accession>A0A9X9S6P7</accession>
<keyword evidence="4" id="KW-1185">Reference proteome</keyword>
<proteinExistence type="predicted"/>
<dbReference type="GeneID" id="76834651"/>
<keyword evidence="2" id="KW-0472">Membrane</keyword>
<keyword evidence="2" id="KW-0812">Transmembrane</keyword>
<feature type="transmembrane region" description="Helical" evidence="2">
    <location>
        <begin position="134"/>
        <end position="152"/>
    </location>
</feature>
<dbReference type="InterPro" id="IPR055946">
    <property type="entry name" value="DUF7524"/>
</dbReference>
<reference evidence="3" key="1">
    <citation type="submission" date="2022-11" db="EMBL/GenBank/DDBJ databases">
        <title>Complete genome sequence of Methanogenium organophilum DSM 3596.</title>
        <authorList>
            <person name="Chen S.-C."/>
            <person name="Lai S.-J."/>
            <person name="You Y.-T."/>
        </authorList>
    </citation>
    <scope>NUCLEOTIDE SEQUENCE</scope>
    <source>
        <strain evidence="3">DSM 3596</strain>
    </source>
</reference>
<sequence>MAGICEIHLNRRQINAVDVPQKTTVVPGNDLVVRFVNHGSPIHLTLKAINASSFTDFFHANIYVPDSEDFPIPIREYAPSGEFSLQVIVGYGTKNEETEIEVLRPEVEERFTESPDLPDLEDDRRSSGSLSPGGILPVLLTIGLSLLLYILWFMEGEIIYNYIAYVLLFLGVIAAWFSNR</sequence>
<dbReference type="KEGG" id="mou:OU421_06075"/>
<name>A0A9X9S6P7_METOG</name>
<organism evidence="3 4">
    <name type="scientific">Methanogenium organophilum</name>
    <dbReference type="NCBI Taxonomy" id="2199"/>
    <lineage>
        <taxon>Archaea</taxon>
        <taxon>Methanobacteriati</taxon>
        <taxon>Methanobacteriota</taxon>
        <taxon>Stenosarchaea group</taxon>
        <taxon>Methanomicrobia</taxon>
        <taxon>Methanomicrobiales</taxon>
        <taxon>Methanomicrobiaceae</taxon>
        <taxon>Methanogenium</taxon>
    </lineage>
</organism>
<feature type="transmembrane region" description="Helical" evidence="2">
    <location>
        <begin position="158"/>
        <end position="177"/>
    </location>
</feature>
<evidence type="ECO:0000313" key="3">
    <source>
        <dbReference type="EMBL" id="WAI02437.1"/>
    </source>
</evidence>
<dbReference type="EMBL" id="CP113361">
    <property type="protein sequence ID" value="WAI02437.1"/>
    <property type="molecule type" value="Genomic_DNA"/>
</dbReference>
<dbReference type="AlphaFoldDB" id="A0A9X9S6P7"/>
<gene>
    <name evidence="3" type="ORF">OU421_06075</name>
</gene>
<dbReference type="Pfam" id="PF24368">
    <property type="entry name" value="DUF7524"/>
    <property type="match status" value="1"/>
</dbReference>
<keyword evidence="2" id="KW-1133">Transmembrane helix</keyword>